<comment type="caution">
    <text evidence="7">The sequence shown here is derived from an EMBL/GenBank/DDBJ whole genome shotgun (WGS) entry which is preliminary data.</text>
</comment>
<feature type="transmembrane region" description="Helical" evidence="5">
    <location>
        <begin position="324"/>
        <end position="345"/>
    </location>
</feature>
<feature type="transmembrane region" description="Helical" evidence="5">
    <location>
        <begin position="431"/>
        <end position="454"/>
    </location>
</feature>
<proteinExistence type="predicted"/>
<dbReference type="EMBL" id="JNBS01002115">
    <property type="protein sequence ID" value="OQR95401.1"/>
    <property type="molecule type" value="Genomic_DNA"/>
</dbReference>
<dbReference type="GO" id="GO:0016020">
    <property type="term" value="C:membrane"/>
    <property type="evidence" value="ECO:0007669"/>
    <property type="project" value="UniProtKB-SubCell"/>
</dbReference>
<keyword evidence="4 5" id="KW-0472">Membrane</keyword>
<name>A0A1V9ZBV8_9STRA</name>
<evidence type="ECO:0000259" key="6">
    <source>
        <dbReference type="Pfam" id="PF08016"/>
    </source>
</evidence>
<dbReference type="OrthoDB" id="444119at2759"/>
<gene>
    <name evidence="7" type="ORF">THRCLA_07906</name>
</gene>
<sequence length="619" mass="69043">MWQLPQLTTTNGKCIFGSHELSQMSSVMTMDAKEAIKAQEYLSYEEISNATKARYHLRRHFGYLPIPVAFYLIFCGMALTHVPIHKMYPAENGLYSALVTTGTDAITDTTKMKFTNIGAMSDVFSWLNDTFIPTTFVPTDYNGNNLSSEFLHRVQLFHTILGAVEFKTTTASLVSCGFSGPLSKIYPNCHDTSNLVTDYLYIDAGTPPSHAQELIQAQETSGTWLSLGTTELDVTLTAYDGELKIMSIIELQLQFQLGGFIYIDSDIVAVPSNPYDGPGPIILDIFVGLFFCAALFTQVRQWYINRKKHSSIYDYLTFWHVLEWGALISILVFYIFWGILCTYVYDDTLTTLLTAVGVSGASFNQGDNAVQARESLSQLMQRFKLMGQMMTSVRIAAMMAMLFLVARILGAMRFHPNLSVLTSTVAKSLQLFGPFFFVYLVCVAGFVTVGHILFGGRVLAFSTLGYTIVTVINLCFGQFSFDSISSIDYYIALFWYWTTLIVLFLVLFNIMLAIVLKSYDEVASVSKGNRSVLSELKVVTKDLIWGANMTKLDTSVKTGKLSKSQLFGISEIVSELGVTENQARRILHDAKVLSKAHEKAVESEDLPLDVLIAKIDLRS</sequence>
<comment type="subcellular location">
    <subcellularLocation>
        <location evidence="1">Membrane</location>
        <topology evidence="1">Multi-pass membrane protein</topology>
    </subcellularLocation>
</comment>
<evidence type="ECO:0000256" key="4">
    <source>
        <dbReference type="ARBA" id="ARBA00023136"/>
    </source>
</evidence>
<protein>
    <submittedName>
        <fullName evidence="7">Polycystin Cation Channel (PCC) Family</fullName>
    </submittedName>
</protein>
<dbReference type="STRING" id="74557.A0A1V9ZBV8"/>
<evidence type="ECO:0000313" key="7">
    <source>
        <dbReference type="EMBL" id="OQR95401.1"/>
    </source>
</evidence>
<dbReference type="Pfam" id="PF08016">
    <property type="entry name" value="PKD_channel"/>
    <property type="match status" value="1"/>
</dbReference>
<keyword evidence="8" id="KW-1185">Reference proteome</keyword>
<evidence type="ECO:0000256" key="2">
    <source>
        <dbReference type="ARBA" id="ARBA00022692"/>
    </source>
</evidence>
<keyword evidence="3 5" id="KW-1133">Transmembrane helix</keyword>
<feature type="transmembrane region" description="Helical" evidence="5">
    <location>
        <begin position="493"/>
        <end position="516"/>
    </location>
</feature>
<feature type="transmembrane region" description="Helical" evidence="5">
    <location>
        <begin position="61"/>
        <end position="84"/>
    </location>
</feature>
<dbReference type="Proteomes" id="UP000243217">
    <property type="component" value="Unassembled WGS sequence"/>
</dbReference>
<keyword evidence="2 5" id="KW-0812">Transmembrane</keyword>
<dbReference type="AlphaFoldDB" id="A0A1V9ZBV8"/>
<dbReference type="InterPro" id="IPR051223">
    <property type="entry name" value="Polycystin"/>
</dbReference>
<accession>A0A1V9ZBV8</accession>
<evidence type="ECO:0000256" key="3">
    <source>
        <dbReference type="ARBA" id="ARBA00022989"/>
    </source>
</evidence>
<feature type="domain" description="Polycystin cation channel PKD1/PKD2" evidence="6">
    <location>
        <begin position="380"/>
        <end position="522"/>
    </location>
</feature>
<organism evidence="7 8">
    <name type="scientific">Thraustotheca clavata</name>
    <dbReference type="NCBI Taxonomy" id="74557"/>
    <lineage>
        <taxon>Eukaryota</taxon>
        <taxon>Sar</taxon>
        <taxon>Stramenopiles</taxon>
        <taxon>Oomycota</taxon>
        <taxon>Saprolegniomycetes</taxon>
        <taxon>Saprolegniales</taxon>
        <taxon>Achlyaceae</taxon>
        <taxon>Thraustotheca</taxon>
    </lineage>
</organism>
<dbReference type="PANTHER" id="PTHR10877">
    <property type="entry name" value="POLYCYSTIN FAMILY MEMBER"/>
    <property type="match status" value="1"/>
</dbReference>
<feature type="transmembrane region" description="Helical" evidence="5">
    <location>
        <begin position="389"/>
        <end position="410"/>
    </location>
</feature>
<feature type="transmembrane region" description="Helical" evidence="5">
    <location>
        <begin position="281"/>
        <end position="303"/>
    </location>
</feature>
<dbReference type="InterPro" id="IPR013122">
    <property type="entry name" value="PKD1_2_channel"/>
</dbReference>
<evidence type="ECO:0000256" key="1">
    <source>
        <dbReference type="ARBA" id="ARBA00004141"/>
    </source>
</evidence>
<evidence type="ECO:0000256" key="5">
    <source>
        <dbReference type="SAM" id="Phobius"/>
    </source>
</evidence>
<feature type="transmembrane region" description="Helical" evidence="5">
    <location>
        <begin position="460"/>
        <end position="481"/>
    </location>
</feature>
<evidence type="ECO:0000313" key="8">
    <source>
        <dbReference type="Proteomes" id="UP000243217"/>
    </source>
</evidence>
<reference evidence="7 8" key="1">
    <citation type="journal article" date="2014" name="Genome Biol. Evol.">
        <title>The secreted proteins of Achlya hypogyna and Thraustotheca clavata identify the ancestral oomycete secretome and reveal gene acquisitions by horizontal gene transfer.</title>
        <authorList>
            <person name="Misner I."/>
            <person name="Blouin N."/>
            <person name="Leonard G."/>
            <person name="Richards T.A."/>
            <person name="Lane C.E."/>
        </authorList>
    </citation>
    <scope>NUCLEOTIDE SEQUENCE [LARGE SCALE GENOMIC DNA]</scope>
    <source>
        <strain evidence="7 8">ATCC 34112</strain>
    </source>
</reference>
<dbReference type="PANTHER" id="PTHR10877:SF183">
    <property type="entry name" value="AT14535P-RELATED"/>
    <property type="match status" value="1"/>
</dbReference>